<name>A0A250IYV6_9BACT</name>
<dbReference type="KEGG" id="cfus:CYFUS_001801"/>
<accession>A0A250IYV6</accession>
<proteinExistence type="predicted"/>
<dbReference type="Proteomes" id="UP000217257">
    <property type="component" value="Chromosome"/>
</dbReference>
<protein>
    <submittedName>
        <fullName evidence="1">Uncharacterized protein</fullName>
    </submittedName>
</protein>
<organism evidence="1 2">
    <name type="scientific">Cystobacter fuscus</name>
    <dbReference type="NCBI Taxonomy" id="43"/>
    <lineage>
        <taxon>Bacteria</taxon>
        <taxon>Pseudomonadati</taxon>
        <taxon>Myxococcota</taxon>
        <taxon>Myxococcia</taxon>
        <taxon>Myxococcales</taxon>
        <taxon>Cystobacterineae</taxon>
        <taxon>Archangiaceae</taxon>
        <taxon>Cystobacter</taxon>
    </lineage>
</organism>
<evidence type="ECO:0000313" key="2">
    <source>
        <dbReference type="Proteomes" id="UP000217257"/>
    </source>
</evidence>
<evidence type="ECO:0000313" key="1">
    <source>
        <dbReference type="EMBL" id="ATB36387.1"/>
    </source>
</evidence>
<dbReference type="EMBL" id="CP022098">
    <property type="protein sequence ID" value="ATB36387.1"/>
    <property type="molecule type" value="Genomic_DNA"/>
</dbReference>
<dbReference type="AlphaFoldDB" id="A0A250IYV6"/>
<sequence>MTKWRVVLGISAASLLILPLVGVLLLWHRAPAEQFVEGWRVAAWLPPAEARQRPTLLQPCQGDEQCDPPLVCFHDPRYQMRRCTTSGCESDRWCAPYGNVCRAIPVRGRRMALRQCVFVGSRKEGERCIRDPLPASREWACGEGLVCAGSGWCGRRCVPGEEGTCSEGFFCARGDPEGPVCLPTCEGRVCAEDQECVRLEGGVSACLVVLGHSCLGEAPCPDGKVCETEPFLTLVGRAQGQCVQPCGHEGEASCPEDSACVQGRCRQRCSLSGPSPCVNEFCVSTDDAGNGVCMFSPEQWDMDAEPTPEGG</sequence>
<gene>
    <name evidence="1" type="ORF">CYFUS_001801</name>
</gene>
<reference evidence="1 2" key="1">
    <citation type="submission" date="2017-06" db="EMBL/GenBank/DDBJ databases">
        <title>Sequencing and comparative analysis of myxobacterial genomes.</title>
        <authorList>
            <person name="Rupp O."/>
            <person name="Goesmann A."/>
            <person name="Sogaard-Andersen L."/>
        </authorList>
    </citation>
    <scope>NUCLEOTIDE SEQUENCE [LARGE SCALE GENOMIC DNA]</scope>
    <source>
        <strain evidence="1 2">DSM 52655</strain>
    </source>
</reference>